<keyword evidence="2" id="KW-1185">Reference proteome</keyword>
<dbReference type="Proteomes" id="UP000006729">
    <property type="component" value="Chromosome 10"/>
</dbReference>
<name>A0A2K1YVY8_POPTR</name>
<proteinExistence type="predicted"/>
<gene>
    <name evidence="1" type="ORF">POPTR_010G178300</name>
</gene>
<organism evidence="1 2">
    <name type="scientific">Populus trichocarpa</name>
    <name type="common">Western balsam poplar</name>
    <name type="synonym">Populus balsamifera subsp. trichocarpa</name>
    <dbReference type="NCBI Taxonomy" id="3694"/>
    <lineage>
        <taxon>Eukaryota</taxon>
        <taxon>Viridiplantae</taxon>
        <taxon>Streptophyta</taxon>
        <taxon>Embryophyta</taxon>
        <taxon>Tracheophyta</taxon>
        <taxon>Spermatophyta</taxon>
        <taxon>Magnoliopsida</taxon>
        <taxon>eudicotyledons</taxon>
        <taxon>Gunneridae</taxon>
        <taxon>Pentapetalae</taxon>
        <taxon>rosids</taxon>
        <taxon>fabids</taxon>
        <taxon>Malpighiales</taxon>
        <taxon>Salicaceae</taxon>
        <taxon>Saliceae</taxon>
        <taxon>Populus</taxon>
    </lineage>
</organism>
<evidence type="ECO:0000313" key="2">
    <source>
        <dbReference type="Proteomes" id="UP000006729"/>
    </source>
</evidence>
<reference evidence="1 2" key="1">
    <citation type="journal article" date="2006" name="Science">
        <title>The genome of black cottonwood, Populus trichocarpa (Torr. &amp; Gray).</title>
        <authorList>
            <person name="Tuskan G.A."/>
            <person name="Difazio S."/>
            <person name="Jansson S."/>
            <person name="Bohlmann J."/>
            <person name="Grigoriev I."/>
            <person name="Hellsten U."/>
            <person name="Putnam N."/>
            <person name="Ralph S."/>
            <person name="Rombauts S."/>
            <person name="Salamov A."/>
            <person name="Schein J."/>
            <person name="Sterck L."/>
            <person name="Aerts A."/>
            <person name="Bhalerao R.R."/>
            <person name="Bhalerao R.P."/>
            <person name="Blaudez D."/>
            <person name="Boerjan W."/>
            <person name="Brun A."/>
            <person name="Brunner A."/>
            <person name="Busov V."/>
            <person name="Campbell M."/>
            <person name="Carlson J."/>
            <person name="Chalot M."/>
            <person name="Chapman J."/>
            <person name="Chen G.L."/>
            <person name="Cooper D."/>
            <person name="Coutinho P.M."/>
            <person name="Couturier J."/>
            <person name="Covert S."/>
            <person name="Cronk Q."/>
            <person name="Cunningham R."/>
            <person name="Davis J."/>
            <person name="Degroeve S."/>
            <person name="Dejardin A."/>
            <person name="Depamphilis C."/>
            <person name="Detter J."/>
            <person name="Dirks B."/>
            <person name="Dubchak I."/>
            <person name="Duplessis S."/>
            <person name="Ehlting J."/>
            <person name="Ellis B."/>
            <person name="Gendler K."/>
            <person name="Goodstein D."/>
            <person name="Gribskov M."/>
            <person name="Grimwood J."/>
            <person name="Groover A."/>
            <person name="Gunter L."/>
            <person name="Hamberger B."/>
            <person name="Heinze B."/>
            <person name="Helariutta Y."/>
            <person name="Henrissat B."/>
            <person name="Holligan D."/>
            <person name="Holt R."/>
            <person name="Huang W."/>
            <person name="Islam-Faridi N."/>
            <person name="Jones S."/>
            <person name="Jones-Rhoades M."/>
            <person name="Jorgensen R."/>
            <person name="Joshi C."/>
            <person name="Kangasjarvi J."/>
            <person name="Karlsson J."/>
            <person name="Kelleher C."/>
            <person name="Kirkpatrick R."/>
            <person name="Kirst M."/>
            <person name="Kohler A."/>
            <person name="Kalluri U."/>
            <person name="Larimer F."/>
            <person name="Leebens-Mack J."/>
            <person name="Leple J.C."/>
            <person name="Locascio P."/>
            <person name="Lou Y."/>
            <person name="Lucas S."/>
            <person name="Martin F."/>
            <person name="Montanini B."/>
            <person name="Napoli C."/>
            <person name="Nelson D.R."/>
            <person name="Nelson C."/>
            <person name="Nieminen K."/>
            <person name="Nilsson O."/>
            <person name="Pereda V."/>
            <person name="Peter G."/>
            <person name="Philippe R."/>
            <person name="Pilate G."/>
            <person name="Poliakov A."/>
            <person name="Razumovskaya J."/>
            <person name="Richardson P."/>
            <person name="Rinaldi C."/>
            <person name="Ritland K."/>
            <person name="Rouze P."/>
            <person name="Ryaboy D."/>
            <person name="Schmutz J."/>
            <person name="Schrader J."/>
            <person name="Segerman B."/>
            <person name="Shin H."/>
            <person name="Siddiqui A."/>
            <person name="Sterky F."/>
            <person name="Terry A."/>
            <person name="Tsai C.J."/>
            <person name="Uberbacher E."/>
            <person name="Unneberg P."/>
            <person name="Vahala J."/>
            <person name="Wall K."/>
            <person name="Wessler S."/>
            <person name="Yang G."/>
            <person name="Yin T."/>
            <person name="Douglas C."/>
            <person name="Marra M."/>
            <person name="Sandberg G."/>
            <person name="Van de Peer Y."/>
            <person name="Rokhsar D."/>
        </authorList>
    </citation>
    <scope>NUCLEOTIDE SEQUENCE [LARGE SCALE GENOMIC DNA]</scope>
    <source>
        <strain evidence="2">cv. Nisqually</strain>
    </source>
</reference>
<evidence type="ECO:0000313" key="1">
    <source>
        <dbReference type="EMBL" id="PNT17194.1"/>
    </source>
</evidence>
<dbReference type="AlphaFoldDB" id="A0A2K1YVY8"/>
<protein>
    <submittedName>
        <fullName evidence="1">Uncharacterized protein</fullName>
    </submittedName>
</protein>
<accession>A0A2K1YVY8</accession>
<dbReference type="EMBL" id="CM009299">
    <property type="protein sequence ID" value="PNT17194.1"/>
    <property type="molecule type" value="Genomic_DNA"/>
</dbReference>
<sequence>MPTFILASPVHIPSELFNYKKLRQTANQFELQHSRIDFSITVLLVDLITMLCRYCSTSQIQEDKNYEMSCFSCHKPQRSYIFSMTRKLDLRRSNKERVNPG</sequence>
<dbReference type="InParanoid" id="A0A2K1YVY8"/>